<protein>
    <submittedName>
        <fullName evidence="2">HNH endonuclease</fullName>
    </submittedName>
</protein>
<gene>
    <name evidence="2" type="ORF">C0081_02320</name>
</gene>
<organism evidence="2 3">
    <name type="scientific">Cohaesibacter celericrescens</name>
    <dbReference type="NCBI Taxonomy" id="2067669"/>
    <lineage>
        <taxon>Bacteria</taxon>
        <taxon>Pseudomonadati</taxon>
        <taxon>Pseudomonadota</taxon>
        <taxon>Alphaproteobacteria</taxon>
        <taxon>Hyphomicrobiales</taxon>
        <taxon>Cohaesibacteraceae</taxon>
    </lineage>
</organism>
<name>A0A2N5XX97_9HYPH</name>
<reference evidence="2 3" key="1">
    <citation type="submission" date="2018-01" db="EMBL/GenBank/DDBJ databases">
        <title>The draft genome sequence of Cohaesibacter sp. H1304.</title>
        <authorList>
            <person name="Wang N.-N."/>
            <person name="Du Z.-J."/>
        </authorList>
    </citation>
    <scope>NUCLEOTIDE SEQUENCE [LARGE SCALE GENOMIC DNA]</scope>
    <source>
        <strain evidence="2 3">H1304</strain>
    </source>
</reference>
<dbReference type="RefSeq" id="WP_101532169.1">
    <property type="nucleotide sequence ID" value="NZ_PKUQ01000001.1"/>
</dbReference>
<dbReference type="GO" id="GO:0004519">
    <property type="term" value="F:endonuclease activity"/>
    <property type="evidence" value="ECO:0007669"/>
    <property type="project" value="UniProtKB-KW"/>
</dbReference>
<keyword evidence="2" id="KW-0378">Hydrolase</keyword>
<dbReference type="OrthoDB" id="6638408at2"/>
<proteinExistence type="predicted"/>
<keyword evidence="2" id="KW-0255">Endonuclease</keyword>
<dbReference type="Pfam" id="PF13392">
    <property type="entry name" value="HNH_3"/>
    <property type="match status" value="1"/>
</dbReference>
<evidence type="ECO:0000313" key="2">
    <source>
        <dbReference type="EMBL" id="PLW79087.1"/>
    </source>
</evidence>
<keyword evidence="2" id="KW-0540">Nuclease</keyword>
<dbReference type="InterPro" id="IPR003615">
    <property type="entry name" value="HNH_nuc"/>
</dbReference>
<sequence length="211" mass="24164">MKGVRIIYSKAELAWVEAHKTDVRKESHAVFVELFNRPDVSFENYKSLCSRNGWKTGRTGLIEKGNIPLNKGKKMPFNPNSARTQFKKGQTPHNANYLGHERVSKDGYVEISVDETNPHTGFERRYVLKHRWLWEQKNGPIKEGHCLKCLDGNLANTDPDNWVEIPRAMLPRLCGRYGRGFDHADPDLKPVIMAVTKLEHKARTVGKEADK</sequence>
<keyword evidence="3" id="KW-1185">Reference proteome</keyword>
<accession>A0A2N5XX97</accession>
<feature type="domain" description="HNH nuclease" evidence="1">
    <location>
        <begin position="128"/>
        <end position="167"/>
    </location>
</feature>
<comment type="caution">
    <text evidence="2">The sequence shown here is derived from an EMBL/GenBank/DDBJ whole genome shotgun (WGS) entry which is preliminary data.</text>
</comment>
<evidence type="ECO:0000259" key="1">
    <source>
        <dbReference type="Pfam" id="PF13392"/>
    </source>
</evidence>
<dbReference type="Proteomes" id="UP000234881">
    <property type="component" value="Unassembled WGS sequence"/>
</dbReference>
<evidence type="ECO:0000313" key="3">
    <source>
        <dbReference type="Proteomes" id="UP000234881"/>
    </source>
</evidence>
<dbReference type="AlphaFoldDB" id="A0A2N5XX97"/>
<dbReference type="EMBL" id="PKUQ01000001">
    <property type="protein sequence ID" value="PLW79087.1"/>
    <property type="molecule type" value="Genomic_DNA"/>
</dbReference>